<keyword evidence="7" id="KW-0695">RNA-directed DNA polymerase</keyword>
<proteinExistence type="predicted"/>
<sequence length="1068" mass="122795">MHLRGAMGQRSFRIKSQLWLQFQLGEENETFTQTFLVVRNLIRPVILGIEFLYNYNALIDFQEKVIRVSQQNKLFTFPIDFPSKCVLEASPSVSMIDPCPDFPDATLFSSGIASWEELSSEVSELSDLNSMQRKQFLELLVSFREVFNKYPGRTNRYIHEIKLSDPTPFVRRPYPIPYSLRKEVEKTLAVMLSLGVIKRESSPFASPMAIVRKKDGSVRVCLDARMLNSRMIAETDAPVPPEDIFRRIHTPKFMTTIDLSASYWQIPLTPESRQSTAFVYDGKTYVYQVLPFGLKTAVASFTRAMDIVLGPEFEDFVFKFVDDLLVVSRSYEEHLLHLRLVFERLRQANMTVCLVKTHFFRTEVKFLGHVLSVRGVVPDPDKTAAIARFPVPRTVKQLRGFLGLCNYYRRFRQDYSDAILPLTQLLHKGTRWNWGVAEHQAFERVKSLFLRTVILRFPDFSKKFFLQADASGYALGVELYQLTEGDDHLVLGFASKILRGPELLYTVTEKELFAIVFGLKKFRHLILGYPLVIRTDHHALKFLGQCRLLNDRLTRWMIFISEFQFEVEHVKGSSNIVADTLSRYPPSLHDMPVAHENAPVVAHMDELLVVLFEVTNFPEVRDLVGGLPSLQRDDPFLSSIYKILHGEATALDAFQARLVNRFRLHKGILVYCDQPGQYKLALPQASISVIVNSYHEQFGHFGVSKLFLILKRLFYFRNMRRTIHRIVRSCDVCQKSKFPSRNLMGAIHPIVATFPGELVAVDYYGPLPEGRGRVGYILVVIDSFSKYVKLYPLRRAQAKISVRKIVDDYCKIMPVKTILSDHGTQFMSSVWRDTLRKHGVRPSFSSVRHPASNPSERVMKELSRLFRTYCPRAHGKWASLLPRIEQLFNHTPHLSTGYPPYEILYGHSDSNLLDDAILRLLPPRKSRSVEEIQEEVRHNLLNNANRRIKGFLKNDELQIDDLVLLRENPVSSAPEKIIYKFCPLFSGPYRVSAKPYPNCYTLSERYSDVVGPAFVKTMHSTHVMLREVSEVNQVPKEGPKWIPVSLARLKNIRASSILRSAAFQRGVL</sequence>
<dbReference type="SUPFAM" id="SSF53098">
    <property type="entry name" value="Ribonuclease H-like"/>
    <property type="match status" value="1"/>
</dbReference>
<dbReference type="Pfam" id="PF00078">
    <property type="entry name" value="RVT_1"/>
    <property type="match status" value="1"/>
</dbReference>
<dbReference type="InterPro" id="IPR043128">
    <property type="entry name" value="Rev_trsase/Diguanyl_cyclase"/>
</dbReference>
<dbReference type="CDD" id="cd01647">
    <property type="entry name" value="RT_LTR"/>
    <property type="match status" value="1"/>
</dbReference>
<protein>
    <recommendedName>
        <fullName evidence="1">RNA-directed DNA polymerase</fullName>
        <ecNumber evidence="1">2.7.7.49</ecNumber>
    </recommendedName>
</protein>
<dbReference type="InterPro" id="IPR036397">
    <property type="entry name" value="RNaseH_sf"/>
</dbReference>
<dbReference type="InterPro" id="IPR041373">
    <property type="entry name" value="RT_RNaseH"/>
</dbReference>
<dbReference type="SUPFAM" id="SSF56672">
    <property type="entry name" value="DNA/RNA polymerases"/>
    <property type="match status" value="1"/>
</dbReference>
<feature type="domain" description="Integrase catalytic" evidence="9">
    <location>
        <begin position="751"/>
        <end position="908"/>
    </location>
</feature>
<dbReference type="AlphaFoldDB" id="A0A8K0CQS0"/>
<dbReference type="InterPro" id="IPR001584">
    <property type="entry name" value="Integrase_cat-core"/>
</dbReference>
<dbReference type="EC" id="2.7.7.49" evidence="1"/>
<dbReference type="InterPro" id="IPR043502">
    <property type="entry name" value="DNA/RNA_pol_sf"/>
</dbReference>
<keyword evidence="2" id="KW-0808">Transferase</keyword>
<dbReference type="GO" id="GO:0016787">
    <property type="term" value="F:hydrolase activity"/>
    <property type="evidence" value="ECO:0007669"/>
    <property type="project" value="UniProtKB-KW"/>
</dbReference>
<evidence type="ECO:0000256" key="5">
    <source>
        <dbReference type="ARBA" id="ARBA00022759"/>
    </source>
</evidence>
<dbReference type="InterPro" id="IPR012337">
    <property type="entry name" value="RNaseH-like_sf"/>
</dbReference>
<feature type="domain" description="Reverse transcriptase" evidence="8">
    <location>
        <begin position="192"/>
        <end position="371"/>
    </location>
</feature>
<dbReference type="GO" id="GO:0004519">
    <property type="term" value="F:endonuclease activity"/>
    <property type="evidence" value="ECO:0007669"/>
    <property type="project" value="UniProtKB-KW"/>
</dbReference>
<dbReference type="Proteomes" id="UP000801492">
    <property type="component" value="Unassembled WGS sequence"/>
</dbReference>
<evidence type="ECO:0000259" key="8">
    <source>
        <dbReference type="PROSITE" id="PS50878"/>
    </source>
</evidence>
<dbReference type="Gene3D" id="3.30.420.10">
    <property type="entry name" value="Ribonuclease H-like superfamily/Ribonuclease H"/>
    <property type="match status" value="1"/>
</dbReference>
<dbReference type="EMBL" id="VTPC01065061">
    <property type="protein sequence ID" value="KAF2889592.1"/>
    <property type="molecule type" value="Genomic_DNA"/>
</dbReference>
<reference evidence="10" key="1">
    <citation type="submission" date="2019-08" db="EMBL/GenBank/DDBJ databases">
        <title>The genome of the North American firefly Photinus pyralis.</title>
        <authorList>
            <consortium name="Photinus pyralis genome working group"/>
            <person name="Fallon T.R."/>
            <person name="Sander Lower S.E."/>
            <person name="Weng J.-K."/>
        </authorList>
    </citation>
    <scope>NUCLEOTIDE SEQUENCE</scope>
    <source>
        <strain evidence="10">TRF0915ILg1</strain>
        <tissue evidence="10">Whole body</tissue>
    </source>
</reference>
<dbReference type="OrthoDB" id="6764494at2759"/>
<dbReference type="PANTHER" id="PTHR37984">
    <property type="entry name" value="PROTEIN CBG26694"/>
    <property type="match status" value="1"/>
</dbReference>
<comment type="caution">
    <text evidence="10">The sequence shown here is derived from an EMBL/GenBank/DDBJ whole genome shotgun (WGS) entry which is preliminary data.</text>
</comment>
<organism evidence="10 11">
    <name type="scientific">Ignelater luminosus</name>
    <name type="common">Cucubano</name>
    <name type="synonym">Pyrophorus luminosus</name>
    <dbReference type="NCBI Taxonomy" id="2038154"/>
    <lineage>
        <taxon>Eukaryota</taxon>
        <taxon>Metazoa</taxon>
        <taxon>Ecdysozoa</taxon>
        <taxon>Arthropoda</taxon>
        <taxon>Hexapoda</taxon>
        <taxon>Insecta</taxon>
        <taxon>Pterygota</taxon>
        <taxon>Neoptera</taxon>
        <taxon>Endopterygota</taxon>
        <taxon>Coleoptera</taxon>
        <taxon>Polyphaga</taxon>
        <taxon>Elateriformia</taxon>
        <taxon>Elateroidea</taxon>
        <taxon>Elateridae</taxon>
        <taxon>Agrypninae</taxon>
        <taxon>Pyrophorini</taxon>
        <taxon>Ignelater</taxon>
    </lineage>
</organism>
<evidence type="ECO:0000256" key="4">
    <source>
        <dbReference type="ARBA" id="ARBA00022722"/>
    </source>
</evidence>
<dbReference type="PROSITE" id="PS50994">
    <property type="entry name" value="INTEGRASE"/>
    <property type="match status" value="1"/>
</dbReference>
<dbReference type="PROSITE" id="PS50878">
    <property type="entry name" value="RT_POL"/>
    <property type="match status" value="1"/>
</dbReference>
<dbReference type="GO" id="GO:0015074">
    <property type="term" value="P:DNA integration"/>
    <property type="evidence" value="ECO:0007669"/>
    <property type="project" value="InterPro"/>
</dbReference>
<dbReference type="InterPro" id="IPR000477">
    <property type="entry name" value="RT_dom"/>
</dbReference>
<evidence type="ECO:0000256" key="2">
    <source>
        <dbReference type="ARBA" id="ARBA00022679"/>
    </source>
</evidence>
<dbReference type="Pfam" id="PF17917">
    <property type="entry name" value="RT_RNaseH"/>
    <property type="match status" value="1"/>
</dbReference>
<dbReference type="Gene3D" id="1.10.340.70">
    <property type="match status" value="1"/>
</dbReference>
<dbReference type="Gene3D" id="2.40.70.10">
    <property type="entry name" value="Acid Proteases"/>
    <property type="match status" value="1"/>
</dbReference>
<keyword evidence="3" id="KW-0548">Nucleotidyltransferase</keyword>
<evidence type="ECO:0000256" key="1">
    <source>
        <dbReference type="ARBA" id="ARBA00012493"/>
    </source>
</evidence>
<keyword evidence="4" id="KW-0540">Nuclease</keyword>
<dbReference type="GO" id="GO:0003964">
    <property type="term" value="F:RNA-directed DNA polymerase activity"/>
    <property type="evidence" value="ECO:0007669"/>
    <property type="project" value="UniProtKB-KW"/>
</dbReference>
<evidence type="ECO:0000256" key="3">
    <source>
        <dbReference type="ARBA" id="ARBA00022695"/>
    </source>
</evidence>
<keyword evidence="11" id="KW-1185">Reference proteome</keyword>
<dbReference type="GO" id="GO:0003676">
    <property type="term" value="F:nucleic acid binding"/>
    <property type="evidence" value="ECO:0007669"/>
    <property type="project" value="InterPro"/>
</dbReference>
<dbReference type="FunFam" id="3.30.70.270:FF:000020">
    <property type="entry name" value="Transposon Tf2-6 polyprotein-like Protein"/>
    <property type="match status" value="1"/>
</dbReference>
<dbReference type="InterPro" id="IPR021109">
    <property type="entry name" value="Peptidase_aspartic_dom_sf"/>
</dbReference>
<evidence type="ECO:0000313" key="11">
    <source>
        <dbReference type="Proteomes" id="UP000801492"/>
    </source>
</evidence>
<evidence type="ECO:0000256" key="6">
    <source>
        <dbReference type="ARBA" id="ARBA00022801"/>
    </source>
</evidence>
<evidence type="ECO:0000256" key="7">
    <source>
        <dbReference type="ARBA" id="ARBA00022918"/>
    </source>
</evidence>
<dbReference type="GO" id="GO:0042575">
    <property type="term" value="C:DNA polymerase complex"/>
    <property type="evidence" value="ECO:0007669"/>
    <property type="project" value="UniProtKB-ARBA"/>
</dbReference>
<evidence type="ECO:0000259" key="9">
    <source>
        <dbReference type="PROSITE" id="PS50994"/>
    </source>
</evidence>
<keyword evidence="5" id="KW-0255">Endonuclease</keyword>
<name>A0A8K0CQS0_IGNLU</name>
<dbReference type="Pfam" id="PF00665">
    <property type="entry name" value="rve"/>
    <property type="match status" value="1"/>
</dbReference>
<gene>
    <name evidence="10" type="ORF">ILUMI_16581</name>
</gene>
<dbReference type="Gene3D" id="3.10.10.10">
    <property type="entry name" value="HIV Type 1 Reverse Transcriptase, subunit A, domain 1"/>
    <property type="match status" value="1"/>
</dbReference>
<keyword evidence="6" id="KW-0378">Hydrolase</keyword>
<dbReference type="InterPro" id="IPR041588">
    <property type="entry name" value="Integrase_H2C2"/>
</dbReference>
<dbReference type="CDD" id="cd09274">
    <property type="entry name" value="RNase_HI_RT_Ty3"/>
    <property type="match status" value="1"/>
</dbReference>
<dbReference type="InterPro" id="IPR050951">
    <property type="entry name" value="Retrovirus_Pol_polyprotein"/>
</dbReference>
<dbReference type="Pfam" id="PF17921">
    <property type="entry name" value="Integrase_H2C2"/>
    <property type="match status" value="1"/>
</dbReference>
<accession>A0A8K0CQS0</accession>
<evidence type="ECO:0000313" key="10">
    <source>
        <dbReference type="EMBL" id="KAF2889592.1"/>
    </source>
</evidence>
<dbReference type="Gene3D" id="3.30.70.270">
    <property type="match status" value="2"/>
</dbReference>
<dbReference type="PANTHER" id="PTHR37984:SF5">
    <property type="entry name" value="PROTEIN NYNRIN-LIKE"/>
    <property type="match status" value="1"/>
</dbReference>